<dbReference type="SUPFAM" id="SSF54292">
    <property type="entry name" value="2Fe-2S ferredoxin-like"/>
    <property type="match status" value="1"/>
</dbReference>
<dbReference type="EMBL" id="JAUQOM010000001">
    <property type="protein sequence ID" value="MDO7834239.1"/>
    <property type="molecule type" value="Genomic_DNA"/>
</dbReference>
<accession>A0ABT8ZI78</accession>
<reference evidence="8" key="1">
    <citation type="submission" date="2023-07" db="EMBL/GenBank/DDBJ databases">
        <title>Bacterial whole genome sequence for Sphingobium sp. HBC34.</title>
        <authorList>
            <person name="Le V."/>
            <person name="Ko S.-R."/>
            <person name="Ahn C.-Y."/>
            <person name="Oh H.-M."/>
        </authorList>
    </citation>
    <scope>NUCLEOTIDE SEQUENCE</scope>
    <source>
        <strain evidence="8">HBC34</strain>
    </source>
</reference>
<keyword evidence="5" id="KW-0411">Iron-sulfur</keyword>
<dbReference type="Pfam" id="PF00111">
    <property type="entry name" value="Fer2"/>
    <property type="match status" value="1"/>
</dbReference>
<keyword evidence="2" id="KW-0479">Metal-binding</keyword>
<dbReference type="SUPFAM" id="SSF47741">
    <property type="entry name" value="CO dehydrogenase ISP C-domain like"/>
    <property type="match status" value="1"/>
</dbReference>
<dbReference type="Gene3D" id="1.10.150.120">
    <property type="entry name" value="[2Fe-2S]-binding domain"/>
    <property type="match status" value="1"/>
</dbReference>
<dbReference type="Proteomes" id="UP001176471">
    <property type="component" value="Unassembled WGS sequence"/>
</dbReference>
<evidence type="ECO:0000313" key="8">
    <source>
        <dbReference type="EMBL" id="MDO7834239.1"/>
    </source>
</evidence>
<evidence type="ECO:0000256" key="5">
    <source>
        <dbReference type="ARBA" id="ARBA00023014"/>
    </source>
</evidence>
<dbReference type="InterPro" id="IPR001041">
    <property type="entry name" value="2Fe-2S_ferredoxin-type"/>
</dbReference>
<evidence type="ECO:0000256" key="1">
    <source>
        <dbReference type="ARBA" id="ARBA00022714"/>
    </source>
</evidence>
<dbReference type="InterPro" id="IPR012675">
    <property type="entry name" value="Beta-grasp_dom_sf"/>
</dbReference>
<keyword evidence="4" id="KW-0408">Iron</keyword>
<protein>
    <submittedName>
        <fullName evidence="8">(2Fe-2S)-binding protein</fullName>
    </submittedName>
</protein>
<keyword evidence="3" id="KW-0560">Oxidoreductase</keyword>
<keyword evidence="9" id="KW-1185">Reference proteome</keyword>
<dbReference type="Gene3D" id="3.10.20.30">
    <property type="match status" value="1"/>
</dbReference>
<evidence type="ECO:0000256" key="4">
    <source>
        <dbReference type="ARBA" id="ARBA00023004"/>
    </source>
</evidence>
<dbReference type="Pfam" id="PF01799">
    <property type="entry name" value="Fer2_2"/>
    <property type="match status" value="1"/>
</dbReference>
<comment type="caution">
    <text evidence="8">The sequence shown here is derived from an EMBL/GenBank/DDBJ whole genome shotgun (WGS) entry which is preliminary data.</text>
</comment>
<evidence type="ECO:0000256" key="3">
    <source>
        <dbReference type="ARBA" id="ARBA00023002"/>
    </source>
</evidence>
<dbReference type="PANTHER" id="PTHR44379">
    <property type="entry name" value="OXIDOREDUCTASE WITH IRON-SULFUR SUBUNIT"/>
    <property type="match status" value="1"/>
</dbReference>
<dbReference type="InterPro" id="IPR051452">
    <property type="entry name" value="Diverse_Oxidoreductases"/>
</dbReference>
<name>A0ABT8ZI78_9SPHN</name>
<evidence type="ECO:0000259" key="7">
    <source>
        <dbReference type="PROSITE" id="PS51085"/>
    </source>
</evidence>
<dbReference type="InterPro" id="IPR036884">
    <property type="entry name" value="2Fe-2S-bd_dom_sf"/>
</dbReference>
<dbReference type="PANTHER" id="PTHR44379:SF2">
    <property type="entry name" value="BLR6218 PROTEIN"/>
    <property type="match status" value="1"/>
</dbReference>
<feature type="region of interest" description="Disordered" evidence="6">
    <location>
        <begin position="153"/>
        <end position="191"/>
    </location>
</feature>
<dbReference type="InterPro" id="IPR036010">
    <property type="entry name" value="2Fe-2S_ferredoxin-like_sf"/>
</dbReference>
<dbReference type="RefSeq" id="WP_304534738.1">
    <property type="nucleotide sequence ID" value="NZ_JAUQOM010000001.1"/>
</dbReference>
<dbReference type="InterPro" id="IPR002888">
    <property type="entry name" value="2Fe-2S-bd"/>
</dbReference>
<evidence type="ECO:0000256" key="6">
    <source>
        <dbReference type="SAM" id="MobiDB-lite"/>
    </source>
</evidence>
<gene>
    <name evidence="8" type="ORF">Q4610_04190</name>
</gene>
<evidence type="ECO:0000256" key="2">
    <source>
        <dbReference type="ARBA" id="ARBA00022723"/>
    </source>
</evidence>
<dbReference type="CDD" id="cd00207">
    <property type="entry name" value="fer2"/>
    <property type="match status" value="1"/>
</dbReference>
<feature type="domain" description="2Fe-2S ferredoxin-type" evidence="7">
    <location>
        <begin position="1"/>
        <end position="76"/>
    </location>
</feature>
<organism evidence="8 9">
    <name type="scientific">Sphingobium cyanobacteriorum</name>
    <dbReference type="NCBI Taxonomy" id="3063954"/>
    <lineage>
        <taxon>Bacteria</taxon>
        <taxon>Pseudomonadati</taxon>
        <taxon>Pseudomonadota</taxon>
        <taxon>Alphaproteobacteria</taxon>
        <taxon>Sphingomonadales</taxon>
        <taxon>Sphingomonadaceae</taxon>
        <taxon>Sphingobium</taxon>
    </lineage>
</organism>
<evidence type="ECO:0000313" key="9">
    <source>
        <dbReference type="Proteomes" id="UP001176471"/>
    </source>
</evidence>
<keyword evidence="1" id="KW-0001">2Fe-2S</keyword>
<sequence length="191" mass="20491">MTKFTVNDRPVQYRMDPETPLLWALRDASNLTGTKYGCGTGDCGACTVDIDGEAVRSCQVTIGKTEGRFVTTIEALSPDRGHPLQQAFAADNVSQCGYCIPGIIMAASVLLRRTNDPSDADIDGAITNICRCGIYPRLRGAIRRAGRIMRGEEQVAAAPPPGVTPEDAARTVPALGRPGVQPERQGRSTFR</sequence>
<dbReference type="InterPro" id="IPR006058">
    <property type="entry name" value="2Fe2S_fd_BS"/>
</dbReference>
<dbReference type="PROSITE" id="PS51085">
    <property type="entry name" value="2FE2S_FER_2"/>
    <property type="match status" value="1"/>
</dbReference>
<proteinExistence type="predicted"/>
<dbReference type="PROSITE" id="PS00197">
    <property type="entry name" value="2FE2S_FER_1"/>
    <property type="match status" value="1"/>
</dbReference>